<dbReference type="AlphaFoldDB" id="A0A0V1ALK9"/>
<dbReference type="InParanoid" id="A0A0V1ALK9"/>
<organism evidence="2 3">
    <name type="scientific">Trichinella spiralis</name>
    <name type="common">Trichina worm</name>
    <dbReference type="NCBI Taxonomy" id="6334"/>
    <lineage>
        <taxon>Eukaryota</taxon>
        <taxon>Metazoa</taxon>
        <taxon>Ecdysozoa</taxon>
        <taxon>Nematoda</taxon>
        <taxon>Enoplea</taxon>
        <taxon>Dorylaimia</taxon>
        <taxon>Trichinellida</taxon>
        <taxon>Trichinellidae</taxon>
        <taxon>Trichinella</taxon>
    </lineage>
</organism>
<name>A0A0V1ALK9_TRISP</name>
<keyword evidence="1" id="KW-0812">Transmembrane</keyword>
<keyword evidence="3" id="KW-1185">Reference proteome</keyword>
<reference evidence="2 3" key="1">
    <citation type="submission" date="2015-01" db="EMBL/GenBank/DDBJ databases">
        <title>Evolution of Trichinella species and genotypes.</title>
        <authorList>
            <person name="Korhonen P.K."/>
            <person name="Edoardo P."/>
            <person name="Giuseppe L.R."/>
            <person name="Gasser R.B."/>
        </authorList>
    </citation>
    <scope>NUCLEOTIDE SEQUENCE [LARGE SCALE GENOMIC DNA]</scope>
    <source>
        <strain evidence="2">ISS3</strain>
    </source>
</reference>
<gene>
    <name evidence="2" type="ORF">T01_4777</name>
</gene>
<proteinExistence type="predicted"/>
<protein>
    <submittedName>
        <fullName evidence="2">Uncharacterized protein</fullName>
    </submittedName>
</protein>
<dbReference type="EMBL" id="JYDH01000762">
    <property type="protein sequence ID" value="KRY25723.1"/>
    <property type="molecule type" value="Genomic_DNA"/>
</dbReference>
<accession>A0A0V1ALK9</accession>
<evidence type="ECO:0000256" key="1">
    <source>
        <dbReference type="SAM" id="Phobius"/>
    </source>
</evidence>
<feature type="transmembrane region" description="Helical" evidence="1">
    <location>
        <begin position="12"/>
        <end position="31"/>
    </location>
</feature>
<dbReference type="Proteomes" id="UP000054776">
    <property type="component" value="Unassembled WGS sequence"/>
</dbReference>
<keyword evidence="1" id="KW-0472">Membrane</keyword>
<evidence type="ECO:0000313" key="2">
    <source>
        <dbReference type="EMBL" id="KRY25723.1"/>
    </source>
</evidence>
<sequence length="41" mass="4632">MPLSLTTYVHFTFINFVVLVFQDFSCLGSGFRESVKGNMAK</sequence>
<evidence type="ECO:0000313" key="3">
    <source>
        <dbReference type="Proteomes" id="UP000054776"/>
    </source>
</evidence>
<keyword evidence="1" id="KW-1133">Transmembrane helix</keyword>
<comment type="caution">
    <text evidence="2">The sequence shown here is derived from an EMBL/GenBank/DDBJ whole genome shotgun (WGS) entry which is preliminary data.</text>
</comment>